<feature type="chain" id="PRO_5027665100" evidence="1">
    <location>
        <begin position="33"/>
        <end position="184"/>
    </location>
</feature>
<evidence type="ECO:0000313" key="3">
    <source>
        <dbReference type="RefSeq" id="XP_034249949.1"/>
    </source>
</evidence>
<feature type="signal peptide" evidence="1">
    <location>
        <begin position="1"/>
        <end position="32"/>
    </location>
</feature>
<dbReference type="AlphaFoldDB" id="A0A6P8ZXX5"/>
<name>A0A6P8ZXX5_THRPL</name>
<sequence>MATTVTTSSAPLALLAVVAAVVALAVVPAADACNGFRLVVKKAETKCADGTASLLTMRDFGVTLTPDCKFIPRGCVKANKGFGKAQVKYVIKTSMGMPLAEGEKNACEAMAEAAKNPDATTMMDLFQLPKSCPVEAGERCADGKVVDVAPWKDKLVPGSIKAEVTVTHEDGMKSCIGFEGALKK</sequence>
<accession>A0A6P8ZXX5</accession>
<dbReference type="InParanoid" id="A0A6P8ZXX5"/>
<dbReference type="RefSeq" id="XP_034249949.1">
    <property type="nucleotide sequence ID" value="XM_034394058.1"/>
</dbReference>
<dbReference type="KEGG" id="tpal:117650550"/>
<dbReference type="Proteomes" id="UP000515158">
    <property type="component" value="Unplaced"/>
</dbReference>
<reference evidence="3" key="1">
    <citation type="submission" date="2025-08" db="UniProtKB">
        <authorList>
            <consortium name="RefSeq"/>
        </authorList>
    </citation>
    <scope>IDENTIFICATION</scope>
    <source>
        <tissue evidence="3">Total insect</tissue>
    </source>
</reference>
<evidence type="ECO:0000256" key="1">
    <source>
        <dbReference type="SAM" id="SignalP"/>
    </source>
</evidence>
<keyword evidence="1" id="KW-0732">Signal</keyword>
<gene>
    <name evidence="3" type="primary">LOC117650550</name>
</gene>
<protein>
    <submittedName>
        <fullName evidence="3">Uncharacterized protein LOC117650550</fullName>
    </submittedName>
</protein>
<dbReference type="GeneID" id="117650550"/>
<dbReference type="OrthoDB" id="8184313at2759"/>
<organism evidence="3">
    <name type="scientific">Thrips palmi</name>
    <name type="common">Melon thrips</name>
    <dbReference type="NCBI Taxonomy" id="161013"/>
    <lineage>
        <taxon>Eukaryota</taxon>
        <taxon>Metazoa</taxon>
        <taxon>Ecdysozoa</taxon>
        <taxon>Arthropoda</taxon>
        <taxon>Hexapoda</taxon>
        <taxon>Insecta</taxon>
        <taxon>Pterygota</taxon>
        <taxon>Neoptera</taxon>
        <taxon>Paraneoptera</taxon>
        <taxon>Thysanoptera</taxon>
        <taxon>Terebrantia</taxon>
        <taxon>Thripoidea</taxon>
        <taxon>Thripidae</taxon>
        <taxon>Thrips</taxon>
    </lineage>
</organism>
<evidence type="ECO:0000313" key="2">
    <source>
        <dbReference type="Proteomes" id="UP000515158"/>
    </source>
</evidence>
<keyword evidence="2" id="KW-1185">Reference proteome</keyword>
<proteinExistence type="predicted"/>